<organism evidence="2 3">
    <name type="scientific">Metschnikowia aff. pulcherrima</name>
    <dbReference type="NCBI Taxonomy" id="2163413"/>
    <lineage>
        <taxon>Eukaryota</taxon>
        <taxon>Fungi</taxon>
        <taxon>Dikarya</taxon>
        <taxon>Ascomycota</taxon>
        <taxon>Saccharomycotina</taxon>
        <taxon>Pichiomycetes</taxon>
        <taxon>Metschnikowiaceae</taxon>
        <taxon>Metschnikowia</taxon>
    </lineage>
</organism>
<keyword evidence="3" id="KW-1185">Reference proteome</keyword>
<feature type="compositionally biased region" description="Polar residues" evidence="1">
    <location>
        <begin position="224"/>
        <end position="240"/>
    </location>
</feature>
<feature type="region of interest" description="Disordered" evidence="1">
    <location>
        <begin position="166"/>
        <end position="186"/>
    </location>
</feature>
<protein>
    <submittedName>
        <fullName evidence="2">Uncharacterized protein</fullName>
    </submittedName>
</protein>
<feature type="compositionally biased region" description="Basic residues" evidence="1">
    <location>
        <begin position="19"/>
        <end position="42"/>
    </location>
</feature>
<dbReference type="Proteomes" id="UP000292447">
    <property type="component" value="Chromosome III"/>
</dbReference>
<evidence type="ECO:0000313" key="3">
    <source>
        <dbReference type="Proteomes" id="UP000292447"/>
    </source>
</evidence>
<feature type="region of interest" description="Disordered" evidence="1">
    <location>
        <begin position="1"/>
        <end position="82"/>
    </location>
</feature>
<feature type="compositionally biased region" description="Basic residues" evidence="1">
    <location>
        <begin position="244"/>
        <end position="254"/>
    </location>
</feature>
<feature type="compositionally biased region" description="Basic and acidic residues" evidence="1">
    <location>
        <begin position="51"/>
        <end position="62"/>
    </location>
</feature>
<evidence type="ECO:0000313" key="2">
    <source>
        <dbReference type="EMBL" id="QBM88198.1"/>
    </source>
</evidence>
<proteinExistence type="predicted"/>
<reference evidence="3" key="1">
    <citation type="submission" date="2019-03" db="EMBL/GenBank/DDBJ databases">
        <title>Snf2 controls pulcherriminic acid biosynthesis and connects pigmentation and antifungal activity of the yeast Metschnikowia pulcherrima.</title>
        <authorList>
            <person name="Gore-Lloyd D."/>
            <person name="Sumann I."/>
            <person name="Brachmann A.O."/>
            <person name="Schneeberger K."/>
            <person name="Ortiz-Merino R.A."/>
            <person name="Moreno-Beltran M."/>
            <person name="Schlaefli M."/>
            <person name="Kirner P."/>
            <person name="Santos Kron A."/>
            <person name="Wolfe K.H."/>
            <person name="Piel J."/>
            <person name="Ahrens C.H."/>
            <person name="Henk D."/>
            <person name="Freimoser F.M."/>
        </authorList>
    </citation>
    <scope>NUCLEOTIDE SEQUENCE [LARGE SCALE GENOMIC DNA]</scope>
    <source>
        <strain evidence="3">APC 1.2</strain>
    </source>
</reference>
<accession>A0A4P6XQ72</accession>
<feature type="region of interest" description="Disordered" evidence="1">
    <location>
        <begin position="214"/>
        <end position="268"/>
    </location>
</feature>
<sequence>MKTHSNMTLPKPMNTPAREKHKNSNSAGSKRKGRSRSKKVPKPKSTLDNAISKREQHKEKPILTKSSKKTSSAKCSSKKGREKKVAFSSFTETYDEGFIIPRLNLLKGFWKLALKSLTQTKRHIETHKNVCFRVLDHTSPKMAIRTIKKPGARMDLDCPLLAKKHSPAAKPTHINSEKSIPKTQSEPGHVYKNVVQGQGPGNEAIVLIQKMGETQPAQKPRTIPKQSFGSAPQSYPQTLVNPKVRAKNTKKTYHKPQSPPKSALPEPIPIPATISKQFMFEDALNTRLKSPGRAKVKLASEGVRYKGIKTIKATGQKHQK</sequence>
<name>A0A4P6XQ72_9ASCO</name>
<evidence type="ECO:0000256" key="1">
    <source>
        <dbReference type="SAM" id="MobiDB-lite"/>
    </source>
</evidence>
<dbReference type="EMBL" id="CP034458">
    <property type="protein sequence ID" value="QBM88198.1"/>
    <property type="molecule type" value="Genomic_DNA"/>
</dbReference>
<gene>
    <name evidence="2" type="ORF">METSCH_C01630</name>
</gene>
<dbReference type="AlphaFoldDB" id="A0A4P6XQ72"/>